<comment type="cofactor">
    <cofactor evidence="2">
        <name>Mg(2+)</name>
        <dbReference type="ChEBI" id="CHEBI:18420"/>
    </cofactor>
</comment>
<dbReference type="EMBL" id="BEGY01000017">
    <property type="protein sequence ID" value="GAX76367.1"/>
    <property type="molecule type" value="Genomic_DNA"/>
</dbReference>
<dbReference type="AlphaFoldDB" id="A0A250WZV4"/>
<dbReference type="SUPFAM" id="SSF81631">
    <property type="entry name" value="PAP/OAS1 substrate-binding domain"/>
    <property type="match status" value="1"/>
</dbReference>
<dbReference type="InterPro" id="IPR007010">
    <property type="entry name" value="PolA_pol_RNA-bd_dom"/>
</dbReference>
<evidence type="ECO:0000259" key="14">
    <source>
        <dbReference type="Pfam" id="PF04926"/>
    </source>
</evidence>
<evidence type="ECO:0000256" key="4">
    <source>
        <dbReference type="ARBA" id="ARBA00010912"/>
    </source>
</evidence>
<evidence type="ECO:0000256" key="6">
    <source>
        <dbReference type="ARBA" id="ARBA00022664"/>
    </source>
</evidence>
<keyword evidence="12" id="KW-0539">Nucleus</keyword>
<keyword evidence="18" id="KW-1185">Reference proteome</keyword>
<keyword evidence="11" id="KW-0460">Magnesium</keyword>
<accession>A0A250WZV4</accession>
<dbReference type="GO" id="GO:0005634">
    <property type="term" value="C:nucleus"/>
    <property type="evidence" value="ECO:0007669"/>
    <property type="project" value="UniProtKB-SubCell"/>
</dbReference>
<comment type="similarity">
    <text evidence="4">Belongs to the poly(A) polymerase family.</text>
</comment>
<evidence type="ECO:0000256" key="2">
    <source>
        <dbReference type="ARBA" id="ARBA00001946"/>
    </source>
</evidence>
<dbReference type="GO" id="GO:1990817">
    <property type="term" value="F:poly(A) RNA polymerase activity"/>
    <property type="evidence" value="ECO:0007669"/>
    <property type="project" value="UniProtKB-EC"/>
</dbReference>
<dbReference type="Pfam" id="PF20750">
    <property type="entry name" value="PAP_NTPase"/>
    <property type="match status" value="1"/>
</dbReference>
<dbReference type="Proteomes" id="UP000232323">
    <property type="component" value="Unassembled WGS sequence"/>
</dbReference>
<evidence type="ECO:0000256" key="7">
    <source>
        <dbReference type="ARBA" id="ARBA00022679"/>
    </source>
</evidence>
<keyword evidence="8" id="KW-0479">Metal-binding</keyword>
<protein>
    <recommendedName>
        <fullName evidence="5">polynucleotide adenylyltransferase</fullName>
        <ecNumber evidence="5">2.7.7.19</ecNumber>
    </recommendedName>
</protein>
<evidence type="ECO:0000256" key="5">
    <source>
        <dbReference type="ARBA" id="ARBA00012388"/>
    </source>
</evidence>
<evidence type="ECO:0000256" key="8">
    <source>
        <dbReference type="ARBA" id="ARBA00022723"/>
    </source>
</evidence>
<dbReference type="GO" id="GO:0003723">
    <property type="term" value="F:RNA binding"/>
    <property type="evidence" value="ECO:0007669"/>
    <property type="project" value="InterPro"/>
</dbReference>
<evidence type="ECO:0000256" key="10">
    <source>
        <dbReference type="ARBA" id="ARBA00022840"/>
    </source>
</evidence>
<dbReference type="InterPro" id="IPR043519">
    <property type="entry name" value="NT_sf"/>
</dbReference>
<keyword evidence="10" id="KW-0067">ATP-binding</keyword>
<dbReference type="FunFam" id="3.30.460.10:FF:000002">
    <property type="entry name" value="Poly(A) polymerase alpha, putative"/>
    <property type="match status" value="1"/>
</dbReference>
<dbReference type="CDD" id="cd05402">
    <property type="entry name" value="NT_PAP_TUTase"/>
    <property type="match status" value="1"/>
</dbReference>
<dbReference type="FunFam" id="1.10.1410.10:FF:000001">
    <property type="entry name" value="Putative poly(A) polymerase gamma"/>
    <property type="match status" value="1"/>
</dbReference>
<comment type="caution">
    <text evidence="17">The sequence shown here is derived from an EMBL/GenBank/DDBJ whole genome shotgun (WGS) entry which is preliminary data.</text>
</comment>
<dbReference type="Pfam" id="PF04928">
    <property type="entry name" value="PAP_central"/>
    <property type="match status" value="1"/>
</dbReference>
<evidence type="ECO:0000313" key="18">
    <source>
        <dbReference type="Proteomes" id="UP000232323"/>
    </source>
</evidence>
<reference evidence="17 18" key="1">
    <citation type="submission" date="2017-08" db="EMBL/GenBank/DDBJ databases">
        <title>Acidophilic green algal genome provides insights into adaptation to an acidic environment.</title>
        <authorList>
            <person name="Hirooka S."/>
            <person name="Hirose Y."/>
            <person name="Kanesaki Y."/>
            <person name="Higuchi S."/>
            <person name="Fujiwara T."/>
            <person name="Onuma R."/>
            <person name="Era A."/>
            <person name="Ohbayashi R."/>
            <person name="Uzuka A."/>
            <person name="Nozaki H."/>
            <person name="Yoshikawa H."/>
            <person name="Miyagishima S.Y."/>
        </authorList>
    </citation>
    <scope>NUCLEOTIDE SEQUENCE [LARGE SCALE GENOMIC DNA]</scope>
    <source>
        <strain evidence="17 18">NIES-2499</strain>
    </source>
</reference>
<organism evidence="17 18">
    <name type="scientific">Chlamydomonas eustigma</name>
    <dbReference type="NCBI Taxonomy" id="1157962"/>
    <lineage>
        <taxon>Eukaryota</taxon>
        <taxon>Viridiplantae</taxon>
        <taxon>Chlorophyta</taxon>
        <taxon>core chlorophytes</taxon>
        <taxon>Chlorophyceae</taxon>
        <taxon>CS clade</taxon>
        <taxon>Chlamydomonadales</taxon>
        <taxon>Chlamydomonadaceae</taxon>
        <taxon>Chlamydomonas</taxon>
    </lineage>
</organism>
<comment type="cofactor">
    <cofactor evidence="1">
        <name>Mn(2+)</name>
        <dbReference type="ChEBI" id="CHEBI:29035"/>
    </cofactor>
</comment>
<feature type="region of interest" description="Disordered" evidence="13">
    <location>
        <begin position="765"/>
        <end position="793"/>
    </location>
</feature>
<dbReference type="InterPro" id="IPR011068">
    <property type="entry name" value="NuclTrfase_I-like_C"/>
</dbReference>
<dbReference type="SUPFAM" id="SSF81301">
    <property type="entry name" value="Nucleotidyltransferase"/>
    <property type="match status" value="1"/>
</dbReference>
<evidence type="ECO:0000259" key="16">
    <source>
        <dbReference type="Pfam" id="PF20750"/>
    </source>
</evidence>
<dbReference type="Gene3D" id="3.30.460.10">
    <property type="entry name" value="Beta Polymerase, domain 2"/>
    <property type="match status" value="1"/>
</dbReference>
<dbReference type="GO" id="GO:0006397">
    <property type="term" value="P:mRNA processing"/>
    <property type="evidence" value="ECO:0007669"/>
    <property type="project" value="UniProtKB-KW"/>
</dbReference>
<keyword evidence="6" id="KW-0507">mRNA processing</keyword>
<dbReference type="Gene3D" id="1.10.1410.10">
    <property type="match status" value="1"/>
</dbReference>
<feature type="domain" description="Poly(A) polymerase nucleotidyltransferase" evidence="16">
    <location>
        <begin position="17"/>
        <end position="201"/>
    </location>
</feature>
<feature type="domain" description="Poly(A) polymerase central" evidence="15">
    <location>
        <begin position="207"/>
        <end position="352"/>
    </location>
</feature>
<keyword evidence="7" id="KW-0808">Transferase</keyword>
<evidence type="ECO:0000256" key="12">
    <source>
        <dbReference type="ARBA" id="ARBA00023242"/>
    </source>
</evidence>
<feature type="domain" description="Poly(A) polymerase RNA-binding" evidence="14">
    <location>
        <begin position="523"/>
        <end position="569"/>
    </location>
</feature>
<dbReference type="InterPro" id="IPR048840">
    <property type="entry name" value="PolA_pol_NTPase"/>
</dbReference>
<keyword evidence="9" id="KW-0547">Nucleotide-binding</keyword>
<dbReference type="Gene3D" id="3.30.70.590">
    <property type="entry name" value="Poly(A) polymerase predicted RNA binding domain"/>
    <property type="match status" value="1"/>
</dbReference>
<feature type="region of interest" description="Disordered" evidence="13">
    <location>
        <begin position="877"/>
        <end position="911"/>
    </location>
</feature>
<dbReference type="EC" id="2.7.7.19" evidence="5"/>
<sequence>MSNHVTGTPIDYCLQVISSAEPSQLDNTQSLHLVKFLREKGLYEDFNEAQNREHVLGMLDRIVKSWVHSVLEALGYSSSICEDVNAKIFTFGSYRLGVHGPGADIDTLVVGPRAVQRDAHFFGSASHCLEAILRAVPEAYVPILAIEFNGIEMDLLYAQMQLNTIPENMDISSTAILRGCDEQSIRSLNGCRVTDRVLSTVKNKEAFRTALKAIKYWAEQRNVYSNVMGYLGGVNWAILVAKLCQWYPRMNASAIVARFFLMFGERWQWPKAVYLCEMENNAMGLPQWDPTDSRDMTAEMPIITPAYPAMNSSYNVSRCTREVMLEEFRSAYSILRHVLFEPHEVTPWHLLFDAQHFFRVEKGWYVQIEVVASDDENLKTWDGWVRSRLKLMVKNMEDHVNARPLPKSLEPPPPPKMKVTEKRLEAQQMQGDDLVPGLRQEGTPDEEIKIGAVVKKEEGNGVANPAGAENEGSVVDPDPEDAGPRKFYYLCITKRSPQSVQVNQNGTIIQPSYSNTQQPAPIGNKINISQPVRNFKLQVTQWHQRKEGMDVKVQLLRQRDLPAWVFPEGINPLLPDLPEIKQEQILANGKSVEVKDVVVKNEPAAGSAEDLLTAGLMDGLAGLGQEHLAELLAAALKKEAENLATKLKGRDAASNDIDSSAFQIKQEVELKVQSREPESVRQDFSMKVEDGQIHTKAEGVEGTRDCIHAAGRTTSCKPNTSSDAASMPLAAVIPRKQAGVKRPTDYLDLEGQLGTGNALHAHGRLEKRAHLSTTTNGATKLPDPDNEGCSGEEVTVEEDDPSQAALPSLHTAQSTPAELEAAAAEAQYEDAGDVSEWLGMDTGASVTAAKKKEATRPVKNGAVAAAAVNCSSVVSQMPPAPALSSLQKPAPPSSRPTKRVTGIAVRLQRKE</sequence>
<evidence type="ECO:0000256" key="9">
    <source>
        <dbReference type="ARBA" id="ARBA00022741"/>
    </source>
</evidence>
<evidence type="ECO:0000313" key="17">
    <source>
        <dbReference type="EMBL" id="GAX76367.1"/>
    </source>
</evidence>
<comment type="subcellular location">
    <subcellularLocation>
        <location evidence="3">Nucleus</location>
    </subcellularLocation>
</comment>
<evidence type="ECO:0000256" key="11">
    <source>
        <dbReference type="ARBA" id="ARBA00022842"/>
    </source>
</evidence>
<dbReference type="STRING" id="1157962.A0A250WZV4"/>
<dbReference type="GO" id="GO:0031123">
    <property type="term" value="P:RNA 3'-end processing"/>
    <property type="evidence" value="ECO:0007669"/>
    <property type="project" value="InterPro"/>
</dbReference>
<dbReference type="GO" id="GO:0005524">
    <property type="term" value="F:ATP binding"/>
    <property type="evidence" value="ECO:0007669"/>
    <property type="project" value="UniProtKB-KW"/>
</dbReference>
<name>A0A250WZV4_9CHLO</name>
<dbReference type="PANTHER" id="PTHR10682:SF10">
    <property type="entry name" value="POLYNUCLEOTIDE ADENYLYLTRANSFERASE"/>
    <property type="match status" value="1"/>
</dbReference>
<gene>
    <name evidence="17" type="ORF">CEUSTIGMA_g3813.t1</name>
</gene>
<evidence type="ECO:0000256" key="3">
    <source>
        <dbReference type="ARBA" id="ARBA00004123"/>
    </source>
</evidence>
<feature type="region of interest" description="Disordered" evidence="13">
    <location>
        <begin position="460"/>
        <end position="481"/>
    </location>
</feature>
<dbReference type="Pfam" id="PF04926">
    <property type="entry name" value="PAP_RNA-bind"/>
    <property type="match status" value="2"/>
</dbReference>
<evidence type="ECO:0000259" key="15">
    <source>
        <dbReference type="Pfam" id="PF04928"/>
    </source>
</evidence>
<dbReference type="InterPro" id="IPR007012">
    <property type="entry name" value="PolA_pol_cen_dom"/>
</dbReference>
<evidence type="ECO:0000256" key="1">
    <source>
        <dbReference type="ARBA" id="ARBA00001936"/>
    </source>
</evidence>
<dbReference type="GO" id="GO:0046872">
    <property type="term" value="F:metal ion binding"/>
    <property type="evidence" value="ECO:0007669"/>
    <property type="project" value="UniProtKB-KW"/>
</dbReference>
<evidence type="ECO:0000256" key="13">
    <source>
        <dbReference type="SAM" id="MobiDB-lite"/>
    </source>
</evidence>
<dbReference type="PANTHER" id="PTHR10682">
    <property type="entry name" value="POLY A POLYMERASE"/>
    <property type="match status" value="1"/>
</dbReference>
<dbReference type="SUPFAM" id="SSF55003">
    <property type="entry name" value="PAP/Archaeal CCA-adding enzyme, C-terminal domain"/>
    <property type="match status" value="1"/>
</dbReference>
<proteinExistence type="inferred from homology"/>
<feature type="domain" description="Poly(A) polymerase RNA-binding" evidence="14">
    <location>
        <begin position="363"/>
        <end position="411"/>
    </location>
</feature>
<dbReference type="OrthoDB" id="412748at2759"/>